<comment type="similarity">
    <text evidence="2">Belongs to the AAE transporter (TC 2.A.81) family.</text>
</comment>
<dbReference type="SUPFAM" id="SSF116726">
    <property type="entry name" value="TrkA C-terminal domain-like"/>
    <property type="match status" value="2"/>
</dbReference>
<evidence type="ECO:0000256" key="5">
    <source>
        <dbReference type="ARBA" id="ARBA00022692"/>
    </source>
</evidence>
<accession>A0ABT6DG75</accession>
<evidence type="ECO:0000256" key="3">
    <source>
        <dbReference type="ARBA" id="ARBA00022448"/>
    </source>
</evidence>
<feature type="transmembrane region" description="Helical" evidence="8">
    <location>
        <begin position="93"/>
        <end position="114"/>
    </location>
</feature>
<feature type="transmembrane region" description="Helical" evidence="8">
    <location>
        <begin position="33"/>
        <end position="56"/>
    </location>
</feature>
<dbReference type="PANTHER" id="PTHR30445:SF9">
    <property type="match status" value="1"/>
</dbReference>
<dbReference type="InterPro" id="IPR036721">
    <property type="entry name" value="RCK_C_sf"/>
</dbReference>
<feature type="transmembrane region" description="Helical" evidence="8">
    <location>
        <begin position="440"/>
        <end position="460"/>
    </location>
</feature>
<feature type="domain" description="RCK C-terminal" evidence="9">
    <location>
        <begin position="291"/>
        <end position="374"/>
    </location>
</feature>
<feature type="transmembrane region" description="Helical" evidence="8">
    <location>
        <begin position="62"/>
        <end position="81"/>
    </location>
</feature>
<keyword evidence="4" id="KW-1003">Cell membrane</keyword>
<dbReference type="PROSITE" id="PS51202">
    <property type="entry name" value="RCK_C"/>
    <property type="match status" value="1"/>
</dbReference>
<sequence>MDWVALITKYPEISIFLSILLGHLVAKAKIGHFSLGPVVGTLIAGLVVGIVAKPVIPDIVRWAFFDLFLFAIGYSVGPQFFSSIKRSAIPQIIVTVVVNVSGLLAVIACCYFLRFDQGTTVGVLSGSLTQSAALGTGISALNELPLPDDQKNKLIANVPIADALTYVFGDLGLMLMLVMILPALFRIDLRKECEILEEALKKNSSESSDSFFQSPNKETIRAYIVSNSNFFDKNIQEIEKSFPNTRVYIDKVMRDGKLLEVAPELKVIKGDIVTISGWRSGFIHGVEVLGPEVDSNVMLSVETSVRKIFITNKEIDGMKLGQLAEQGRGLFLKKITRGPVELPVGPNLELHRGDVVYLMGSPKNLDRATKVLGFAESDPKKSDLAFIGACICVGIILGMFSFNLKNVPLGLGASGSILVVGLIAGWAQKRFPKVGSIPESAQQILIDIGLIVFIAVIGLKSGPHAVEAIQAGGFEMVLKIFISGAIATLVGPIVGFLVGRFILRQNGATTLATIGGAQTVMVSLNALQDASGSKVLATYFTLPYALGNILLTLWGPVIVAVSSLWQ</sequence>
<evidence type="ECO:0000256" key="8">
    <source>
        <dbReference type="SAM" id="Phobius"/>
    </source>
</evidence>
<feature type="transmembrane region" description="Helical" evidence="8">
    <location>
        <begin position="539"/>
        <end position="565"/>
    </location>
</feature>
<dbReference type="Pfam" id="PF06826">
    <property type="entry name" value="Asp-Al_Ex"/>
    <property type="match status" value="2"/>
</dbReference>
<evidence type="ECO:0000313" key="10">
    <source>
        <dbReference type="EMBL" id="MDG0815842.1"/>
    </source>
</evidence>
<protein>
    <recommendedName>
        <fullName evidence="9">RCK C-terminal domain-containing protein</fullName>
    </recommendedName>
</protein>
<proteinExistence type="inferred from homology"/>
<evidence type="ECO:0000259" key="9">
    <source>
        <dbReference type="PROSITE" id="PS51202"/>
    </source>
</evidence>
<organism evidence="10 11">
    <name type="scientific">Bdellovibrio svalbardensis</name>
    <dbReference type="NCBI Taxonomy" id="2972972"/>
    <lineage>
        <taxon>Bacteria</taxon>
        <taxon>Pseudomonadati</taxon>
        <taxon>Bdellovibrionota</taxon>
        <taxon>Bdellovibrionia</taxon>
        <taxon>Bdellovibrionales</taxon>
        <taxon>Pseudobdellovibrionaceae</taxon>
        <taxon>Bdellovibrio</taxon>
    </lineage>
</organism>
<evidence type="ECO:0000256" key="4">
    <source>
        <dbReference type="ARBA" id="ARBA00022475"/>
    </source>
</evidence>
<evidence type="ECO:0000256" key="2">
    <source>
        <dbReference type="ARBA" id="ARBA00009854"/>
    </source>
</evidence>
<keyword evidence="11" id="KW-1185">Reference proteome</keyword>
<feature type="transmembrane region" description="Helical" evidence="8">
    <location>
        <begin position="408"/>
        <end position="428"/>
    </location>
</feature>
<feature type="transmembrane region" description="Helical" evidence="8">
    <location>
        <begin position="6"/>
        <end position="26"/>
    </location>
</feature>
<dbReference type="InterPro" id="IPR006037">
    <property type="entry name" value="RCK_C"/>
</dbReference>
<name>A0ABT6DG75_9BACT</name>
<dbReference type="InterPro" id="IPR050144">
    <property type="entry name" value="AAE_transporter"/>
</dbReference>
<evidence type="ECO:0000256" key="7">
    <source>
        <dbReference type="ARBA" id="ARBA00023136"/>
    </source>
</evidence>
<comment type="subcellular location">
    <subcellularLocation>
        <location evidence="1">Cell membrane</location>
        <topology evidence="1">Multi-pass membrane protein</topology>
    </subcellularLocation>
</comment>
<feature type="transmembrane region" description="Helical" evidence="8">
    <location>
        <begin position="384"/>
        <end position="402"/>
    </location>
</feature>
<reference evidence="10" key="1">
    <citation type="submission" date="2022-08" db="EMBL/GenBank/DDBJ databases">
        <title>Novel Bdellovibrio Species Isolated from Svalbard: Designation Bdellovibrio svalbardensis.</title>
        <authorList>
            <person name="Mitchell R.J."/>
            <person name="Choi S.Y."/>
        </authorList>
    </citation>
    <scope>NUCLEOTIDE SEQUENCE</scope>
    <source>
        <strain evidence="10">PAP01</strain>
    </source>
</reference>
<dbReference type="Proteomes" id="UP001152321">
    <property type="component" value="Unassembled WGS sequence"/>
</dbReference>
<dbReference type="PANTHER" id="PTHR30445">
    <property type="entry name" value="K(+)_H(+) ANTIPORTER SUBUNIT KHTT"/>
    <property type="match status" value="1"/>
</dbReference>
<feature type="transmembrane region" description="Helical" evidence="8">
    <location>
        <begin position="163"/>
        <end position="185"/>
    </location>
</feature>
<dbReference type="EMBL" id="JANRMI010000002">
    <property type="protein sequence ID" value="MDG0815842.1"/>
    <property type="molecule type" value="Genomic_DNA"/>
</dbReference>
<keyword evidence="6 8" id="KW-1133">Transmembrane helix</keyword>
<keyword evidence="7 8" id="KW-0472">Membrane</keyword>
<keyword evidence="5 8" id="KW-0812">Transmembrane</keyword>
<comment type="caution">
    <text evidence="10">The sequence shown here is derived from an EMBL/GenBank/DDBJ whole genome shotgun (WGS) entry which is preliminary data.</text>
</comment>
<dbReference type="InterPro" id="IPR006512">
    <property type="entry name" value="YidE_YbjL"/>
</dbReference>
<feature type="transmembrane region" description="Helical" evidence="8">
    <location>
        <begin position="480"/>
        <end position="503"/>
    </location>
</feature>
<evidence type="ECO:0000256" key="6">
    <source>
        <dbReference type="ARBA" id="ARBA00022989"/>
    </source>
</evidence>
<evidence type="ECO:0000313" key="11">
    <source>
        <dbReference type="Proteomes" id="UP001152321"/>
    </source>
</evidence>
<keyword evidence="3" id="KW-0813">Transport</keyword>
<dbReference type="Pfam" id="PF02080">
    <property type="entry name" value="TrkA_C"/>
    <property type="match status" value="1"/>
</dbReference>
<gene>
    <name evidence="10" type="ORF">NWE73_05685</name>
</gene>
<dbReference type="RefSeq" id="WP_277577321.1">
    <property type="nucleotide sequence ID" value="NZ_JANRMI010000002.1"/>
</dbReference>
<evidence type="ECO:0000256" key="1">
    <source>
        <dbReference type="ARBA" id="ARBA00004651"/>
    </source>
</evidence>